<accession>A0A7J5JBN8</accession>
<evidence type="ECO:0000259" key="1">
    <source>
        <dbReference type="Pfam" id="PF14397"/>
    </source>
</evidence>
<gene>
    <name evidence="2" type="ORF">GAN93_23080</name>
</gene>
<name>A0A7J5JBN8_BACT4</name>
<dbReference type="RefSeq" id="WP_130042362.1">
    <property type="nucleotide sequence ID" value="NZ_CP134821.1"/>
</dbReference>
<dbReference type="EMBL" id="WCSB01000034">
    <property type="protein sequence ID" value="KAB4447932.1"/>
    <property type="molecule type" value="Genomic_DNA"/>
</dbReference>
<dbReference type="InterPro" id="IPR039523">
    <property type="entry name" value="RimK-rel_E_lig_ATP-grasp"/>
</dbReference>
<evidence type="ECO:0000313" key="2">
    <source>
        <dbReference type="EMBL" id="KAB4447932.1"/>
    </source>
</evidence>
<reference evidence="2 3" key="1">
    <citation type="journal article" date="2019" name="Nat. Med.">
        <title>A library of human gut bacterial isolates paired with longitudinal multiomics data enables mechanistic microbiome research.</title>
        <authorList>
            <person name="Poyet M."/>
            <person name="Groussin M."/>
            <person name="Gibbons S.M."/>
            <person name="Avila-Pacheco J."/>
            <person name="Jiang X."/>
            <person name="Kearney S.M."/>
            <person name="Perrotta A.R."/>
            <person name="Berdy B."/>
            <person name="Zhao S."/>
            <person name="Lieberman T.D."/>
            <person name="Swanson P.K."/>
            <person name="Smith M."/>
            <person name="Roesemann S."/>
            <person name="Alexander J.E."/>
            <person name="Rich S.A."/>
            <person name="Livny J."/>
            <person name="Vlamakis H."/>
            <person name="Clish C."/>
            <person name="Bullock K."/>
            <person name="Deik A."/>
            <person name="Scott J."/>
            <person name="Pierce K.A."/>
            <person name="Xavier R.J."/>
            <person name="Alm E.J."/>
        </authorList>
    </citation>
    <scope>NUCLEOTIDE SEQUENCE [LARGE SCALE GENOMIC DNA]</scope>
    <source>
        <strain evidence="2 3">BIOML-A165</strain>
    </source>
</reference>
<dbReference type="SUPFAM" id="SSF56059">
    <property type="entry name" value="Glutathione synthetase ATP-binding domain-like"/>
    <property type="match status" value="1"/>
</dbReference>
<proteinExistence type="predicted"/>
<protein>
    <recommendedName>
        <fullName evidence="1">Alpha-L-glutamate ligase-related protein ATP-grasp domain-containing protein</fullName>
    </recommendedName>
</protein>
<evidence type="ECO:0000313" key="3">
    <source>
        <dbReference type="Proteomes" id="UP000460317"/>
    </source>
</evidence>
<dbReference type="Proteomes" id="UP000460317">
    <property type="component" value="Unassembled WGS sequence"/>
</dbReference>
<dbReference type="Gene3D" id="3.30.470.20">
    <property type="entry name" value="ATP-grasp fold, B domain"/>
    <property type="match status" value="1"/>
</dbReference>
<sequence>MDTTIIRCQEKLTFRRNGGGVNTVEPYSFRFYSHYVTDPNIIVSEGIAHLQIENVLNSRRHNEFYSDKNSYDLFLVDINRPRTLLRRNGYDYLMNEQYEVIANCKDDSFDFKKQLGCSPAIIVKPSVDSCSGIGVEKFALVDGEYKAAKGDVLTLDYLRSKYPYFIIQSCVEQSPFISSFCSTAINTLRLCVYKSVLNGDWKVTASVLRVGKEGNVVDNAHAGGGMVKINLSSGKLGNKLMFSNGKSVTQWNNIDFSNSSFTIPNWDSVKAFALRIAQKYYGFHLIALDICLDKDNTPVLIEVNTNQFSFWIPLYFNFDVFGGELDEVLKRCGIKDNSINLK</sequence>
<dbReference type="Pfam" id="PF14397">
    <property type="entry name" value="ATPgrasp_ST"/>
    <property type="match status" value="1"/>
</dbReference>
<feature type="domain" description="Alpha-L-glutamate ligase-related protein ATP-grasp" evidence="1">
    <location>
        <begin position="94"/>
        <end position="312"/>
    </location>
</feature>
<organism evidence="2 3">
    <name type="scientific">Bacteroides thetaiotaomicron</name>
    <dbReference type="NCBI Taxonomy" id="818"/>
    <lineage>
        <taxon>Bacteria</taxon>
        <taxon>Pseudomonadati</taxon>
        <taxon>Bacteroidota</taxon>
        <taxon>Bacteroidia</taxon>
        <taxon>Bacteroidales</taxon>
        <taxon>Bacteroidaceae</taxon>
        <taxon>Bacteroides</taxon>
    </lineage>
</organism>
<dbReference type="AlphaFoldDB" id="A0A7J5JBN8"/>
<comment type="caution">
    <text evidence="2">The sequence shown here is derived from an EMBL/GenBank/DDBJ whole genome shotgun (WGS) entry which is preliminary data.</text>
</comment>